<dbReference type="STRING" id="30019.A0A0M3QWQ1"/>
<dbReference type="PANTHER" id="PTHR40552">
    <property type="entry name" value="AT05186P-RELATED"/>
    <property type="match status" value="1"/>
</dbReference>
<dbReference type="AlphaFoldDB" id="A0A0M3QWQ1"/>
<dbReference type="PANTHER" id="PTHR40552:SF6">
    <property type="entry name" value="FI09606P-RELATED"/>
    <property type="match status" value="1"/>
</dbReference>
<evidence type="ECO:0000313" key="1">
    <source>
        <dbReference type="EMBL" id="ALC44539.1"/>
    </source>
</evidence>
<protein>
    <submittedName>
        <fullName evidence="1">CG14402</fullName>
    </submittedName>
</protein>
<evidence type="ECO:0000313" key="2">
    <source>
        <dbReference type="Proteomes" id="UP000494163"/>
    </source>
</evidence>
<dbReference type="OMA" id="SEWDKPI"/>
<reference evidence="1 2" key="1">
    <citation type="submission" date="2015-08" db="EMBL/GenBank/DDBJ databases">
        <title>Ancestral chromatin configuration constrains chromatin evolution on differentiating sex chromosomes in Drosophila.</title>
        <authorList>
            <person name="Zhou Q."/>
            <person name="Bachtrog D."/>
        </authorList>
    </citation>
    <scope>NUCLEOTIDE SEQUENCE [LARGE SCALE GENOMIC DNA]</scope>
    <source>
        <tissue evidence="1">Whole larvae</tissue>
    </source>
</reference>
<organism evidence="1 2">
    <name type="scientific">Drosophila busckii</name>
    <name type="common">Fruit fly</name>
    <dbReference type="NCBI Taxonomy" id="30019"/>
    <lineage>
        <taxon>Eukaryota</taxon>
        <taxon>Metazoa</taxon>
        <taxon>Ecdysozoa</taxon>
        <taxon>Arthropoda</taxon>
        <taxon>Hexapoda</taxon>
        <taxon>Insecta</taxon>
        <taxon>Pterygota</taxon>
        <taxon>Neoptera</taxon>
        <taxon>Endopterygota</taxon>
        <taxon>Diptera</taxon>
        <taxon>Brachycera</taxon>
        <taxon>Muscomorpha</taxon>
        <taxon>Ephydroidea</taxon>
        <taxon>Drosophilidae</taxon>
        <taxon>Drosophila</taxon>
    </lineage>
</organism>
<keyword evidence="2" id="KW-1185">Reference proteome</keyword>
<gene>
    <name evidence="1" type="ORF">Dbus_chr3Lg1705</name>
</gene>
<name>A0A0M3QWQ1_DROBS</name>
<sequence length="228" mass="26488">MRQEVTNKWYNFDVEISEHLWSLWGGVHPKANWFDSQVRGQQKLGCCVVACCAASVFARLSDWSEKLLDAIVTNGDKYYRDSIAHTQHWDIDLGQDDLQLMTKGRIYNSPAQKEMNLSEALAYFFTRYQWGILVCDDRHLAFGYTSSLDGGYFLYDCSEWDKPIFPDNMGASYVLRAKELLLLIYCIIITLNVREKNVEFRLYSVDLMRMTVNSNDSQQSLQAVERKE</sequence>
<dbReference type="Proteomes" id="UP000494163">
    <property type="component" value="Chromosome 3L"/>
</dbReference>
<accession>A0A0M3QWQ1</accession>
<proteinExistence type="predicted"/>
<dbReference type="OrthoDB" id="8062037at2759"/>
<dbReference type="EMBL" id="CP012525">
    <property type="protein sequence ID" value="ALC44539.1"/>
    <property type="molecule type" value="Genomic_DNA"/>
</dbReference>